<evidence type="ECO:0000256" key="1">
    <source>
        <dbReference type="SAM" id="SignalP"/>
    </source>
</evidence>
<comment type="caution">
    <text evidence="2">The sequence shown here is derived from an EMBL/GenBank/DDBJ whole genome shotgun (WGS) entry which is preliminary data.</text>
</comment>
<reference evidence="2" key="1">
    <citation type="submission" date="2021-06" db="EMBL/GenBank/DDBJ databases">
        <authorList>
            <person name="Kallberg Y."/>
            <person name="Tangrot J."/>
            <person name="Rosling A."/>
        </authorList>
    </citation>
    <scope>NUCLEOTIDE SEQUENCE</scope>
    <source>
        <strain evidence="2">IA702</strain>
    </source>
</reference>
<dbReference type="EMBL" id="CAJVPJ010000741">
    <property type="protein sequence ID" value="CAG8553132.1"/>
    <property type="molecule type" value="Genomic_DNA"/>
</dbReference>
<sequence length="132" mass="14412">MNTLSNKFLGFFVVLVVTLATLTASNPIPELDKRHPVMHVPAPNSATVALNSIQNVSWWCNGCSSKDNVIVKVRDGRATYVQIIGRNAKSGTAMFIVDPTWATLDYVYFVEVDHQTDISIAADSKPFTVVAA</sequence>
<feature type="chain" id="PRO_5040237752" evidence="1">
    <location>
        <begin position="26"/>
        <end position="132"/>
    </location>
</feature>
<evidence type="ECO:0000313" key="3">
    <source>
        <dbReference type="Proteomes" id="UP000789572"/>
    </source>
</evidence>
<dbReference type="AlphaFoldDB" id="A0A9N9B4J1"/>
<evidence type="ECO:0000313" key="2">
    <source>
        <dbReference type="EMBL" id="CAG8553132.1"/>
    </source>
</evidence>
<keyword evidence="3" id="KW-1185">Reference proteome</keyword>
<gene>
    <name evidence="2" type="ORF">POCULU_LOCUS5124</name>
</gene>
<accession>A0A9N9B4J1</accession>
<proteinExistence type="predicted"/>
<dbReference type="Proteomes" id="UP000789572">
    <property type="component" value="Unassembled WGS sequence"/>
</dbReference>
<dbReference type="OrthoDB" id="2313472at2759"/>
<feature type="signal peptide" evidence="1">
    <location>
        <begin position="1"/>
        <end position="25"/>
    </location>
</feature>
<name>A0A9N9B4J1_9GLOM</name>
<keyword evidence="1" id="KW-0732">Signal</keyword>
<protein>
    <submittedName>
        <fullName evidence="2">370_t:CDS:1</fullName>
    </submittedName>
</protein>
<organism evidence="2 3">
    <name type="scientific">Paraglomus occultum</name>
    <dbReference type="NCBI Taxonomy" id="144539"/>
    <lineage>
        <taxon>Eukaryota</taxon>
        <taxon>Fungi</taxon>
        <taxon>Fungi incertae sedis</taxon>
        <taxon>Mucoromycota</taxon>
        <taxon>Glomeromycotina</taxon>
        <taxon>Glomeromycetes</taxon>
        <taxon>Paraglomerales</taxon>
        <taxon>Paraglomeraceae</taxon>
        <taxon>Paraglomus</taxon>
    </lineage>
</organism>